<gene>
    <name evidence="3" type="ORF">COHA_007234</name>
</gene>
<dbReference type="InterPro" id="IPR032675">
    <property type="entry name" value="LRR_dom_sf"/>
</dbReference>
<name>A0AAD5DR95_9CHLO</name>
<evidence type="ECO:0000256" key="2">
    <source>
        <dbReference type="SAM" id="MobiDB-lite"/>
    </source>
</evidence>
<feature type="region of interest" description="Disordered" evidence="2">
    <location>
        <begin position="145"/>
        <end position="175"/>
    </location>
</feature>
<protein>
    <submittedName>
        <fullName evidence="3">Uncharacterized protein</fullName>
    </submittedName>
</protein>
<comment type="caution">
    <text evidence="3">The sequence shown here is derived from an EMBL/GenBank/DDBJ whole genome shotgun (WGS) entry which is preliminary data.</text>
</comment>
<dbReference type="Proteomes" id="UP001205105">
    <property type="component" value="Unassembled WGS sequence"/>
</dbReference>
<feature type="compositionally biased region" description="Polar residues" evidence="2">
    <location>
        <begin position="156"/>
        <end position="172"/>
    </location>
</feature>
<evidence type="ECO:0000313" key="3">
    <source>
        <dbReference type="EMBL" id="KAI7838994.1"/>
    </source>
</evidence>
<sequence>MLTLRQRLADAVVPPDGWHGWQPGDALPHCSWRRVECSSAGHVTSIVAEWDTMPPPSSKAQHSAAHVVLLPDLARFGSLRQLTLDLYYAPPVAAIPPQWGLPGAFPALEKLEVTVPTLEGPLIDVWPGALPRLTSLHIEASNRTTLPLLPPADQRPTASHTHGSSGNQTGTAVQRGVGLRSALPASWGARPDVLPALEELALVLQVVPPLPAAWARGFRRLRSLYITAPPDAPQPPIAGNVLPPEWAAGFPALRWLSVIRLGLTGSFPAAWEQGGFPQLTQL</sequence>
<comment type="subcellular location">
    <subcellularLocation>
        <location evidence="1">Cytoplasm</location>
        <location evidence="1">Cytoskeleton</location>
        <location evidence="1">Cilium axoneme</location>
    </subcellularLocation>
</comment>
<evidence type="ECO:0000256" key="1">
    <source>
        <dbReference type="ARBA" id="ARBA00004430"/>
    </source>
</evidence>
<organism evidence="3 4">
    <name type="scientific">Chlorella ohadii</name>
    <dbReference type="NCBI Taxonomy" id="2649997"/>
    <lineage>
        <taxon>Eukaryota</taxon>
        <taxon>Viridiplantae</taxon>
        <taxon>Chlorophyta</taxon>
        <taxon>core chlorophytes</taxon>
        <taxon>Trebouxiophyceae</taxon>
        <taxon>Chlorellales</taxon>
        <taxon>Chlorellaceae</taxon>
        <taxon>Chlorella clade</taxon>
        <taxon>Chlorella</taxon>
    </lineage>
</organism>
<proteinExistence type="predicted"/>
<accession>A0AAD5DR95</accession>
<reference evidence="3" key="1">
    <citation type="submission" date="2020-11" db="EMBL/GenBank/DDBJ databases">
        <title>Chlorella ohadii genome sequencing and assembly.</title>
        <authorList>
            <person name="Murik O."/>
            <person name="Treves H."/>
            <person name="Kedem I."/>
            <person name="Shotland Y."/>
            <person name="Kaplan A."/>
        </authorList>
    </citation>
    <scope>NUCLEOTIDE SEQUENCE</scope>
    <source>
        <strain evidence="3">1</strain>
    </source>
</reference>
<dbReference type="Gene3D" id="3.80.10.10">
    <property type="entry name" value="Ribonuclease Inhibitor"/>
    <property type="match status" value="1"/>
</dbReference>
<evidence type="ECO:0000313" key="4">
    <source>
        <dbReference type="Proteomes" id="UP001205105"/>
    </source>
</evidence>
<dbReference type="EMBL" id="JADXDR010000109">
    <property type="protein sequence ID" value="KAI7838994.1"/>
    <property type="molecule type" value="Genomic_DNA"/>
</dbReference>
<dbReference type="AlphaFoldDB" id="A0AAD5DR95"/>
<dbReference type="GO" id="GO:0005930">
    <property type="term" value="C:axoneme"/>
    <property type="evidence" value="ECO:0007669"/>
    <property type="project" value="UniProtKB-SubCell"/>
</dbReference>
<keyword evidence="4" id="KW-1185">Reference proteome</keyword>